<gene>
    <name evidence="1" type="ORF">GLOTRDRAFT_109210</name>
</gene>
<organism evidence="1 2">
    <name type="scientific">Gloeophyllum trabeum (strain ATCC 11539 / FP-39264 / Madison 617)</name>
    <name type="common">Brown rot fungus</name>
    <dbReference type="NCBI Taxonomy" id="670483"/>
    <lineage>
        <taxon>Eukaryota</taxon>
        <taxon>Fungi</taxon>
        <taxon>Dikarya</taxon>
        <taxon>Basidiomycota</taxon>
        <taxon>Agaricomycotina</taxon>
        <taxon>Agaricomycetes</taxon>
        <taxon>Gloeophyllales</taxon>
        <taxon>Gloeophyllaceae</taxon>
        <taxon>Gloeophyllum</taxon>
    </lineage>
</organism>
<dbReference type="GeneID" id="19298998"/>
<proteinExistence type="predicted"/>
<keyword evidence="2" id="KW-1185">Reference proteome</keyword>
<dbReference type="HOGENOM" id="CLU_1787055_0_0_1"/>
<dbReference type="RefSeq" id="XP_007861219.1">
    <property type="nucleotide sequence ID" value="XM_007863028.1"/>
</dbReference>
<accession>S7QN47</accession>
<dbReference type="AlphaFoldDB" id="S7QN47"/>
<dbReference type="Proteomes" id="UP000030669">
    <property type="component" value="Unassembled WGS sequence"/>
</dbReference>
<name>S7QN47_GLOTA</name>
<sequence>MREASVLRPTLLPRTTLSHCQVIRFYVTPMCPVGGTEPGRVSACVGKEYQQRCSPQQQYLCHPDVCADLIFVMLCLYRSNLLRECISWWNIQCIRSSEVSMSPKHKNTWSGIAKAQNGYSSSIFQSIFRRHCRGFLVNAWIQVTE</sequence>
<evidence type="ECO:0000313" key="2">
    <source>
        <dbReference type="Proteomes" id="UP000030669"/>
    </source>
</evidence>
<protein>
    <submittedName>
        <fullName evidence="1">Uncharacterized protein</fullName>
    </submittedName>
</protein>
<dbReference type="KEGG" id="gtr:GLOTRDRAFT_109210"/>
<evidence type="ECO:0000313" key="1">
    <source>
        <dbReference type="EMBL" id="EPQ60923.1"/>
    </source>
</evidence>
<reference evidence="1 2" key="1">
    <citation type="journal article" date="2012" name="Science">
        <title>The Paleozoic origin of enzymatic lignin decomposition reconstructed from 31 fungal genomes.</title>
        <authorList>
            <person name="Floudas D."/>
            <person name="Binder M."/>
            <person name="Riley R."/>
            <person name="Barry K."/>
            <person name="Blanchette R.A."/>
            <person name="Henrissat B."/>
            <person name="Martinez A.T."/>
            <person name="Otillar R."/>
            <person name="Spatafora J.W."/>
            <person name="Yadav J.S."/>
            <person name="Aerts A."/>
            <person name="Benoit I."/>
            <person name="Boyd A."/>
            <person name="Carlson A."/>
            <person name="Copeland A."/>
            <person name="Coutinho P.M."/>
            <person name="de Vries R.P."/>
            <person name="Ferreira P."/>
            <person name="Findley K."/>
            <person name="Foster B."/>
            <person name="Gaskell J."/>
            <person name="Glotzer D."/>
            <person name="Gorecki P."/>
            <person name="Heitman J."/>
            <person name="Hesse C."/>
            <person name="Hori C."/>
            <person name="Igarashi K."/>
            <person name="Jurgens J.A."/>
            <person name="Kallen N."/>
            <person name="Kersten P."/>
            <person name="Kohler A."/>
            <person name="Kuees U."/>
            <person name="Kumar T.K.A."/>
            <person name="Kuo A."/>
            <person name="LaButti K."/>
            <person name="Larrondo L.F."/>
            <person name="Lindquist E."/>
            <person name="Ling A."/>
            <person name="Lombard V."/>
            <person name="Lucas S."/>
            <person name="Lundell T."/>
            <person name="Martin R."/>
            <person name="McLaughlin D.J."/>
            <person name="Morgenstern I."/>
            <person name="Morin E."/>
            <person name="Murat C."/>
            <person name="Nagy L.G."/>
            <person name="Nolan M."/>
            <person name="Ohm R.A."/>
            <person name="Patyshakuliyeva A."/>
            <person name="Rokas A."/>
            <person name="Ruiz-Duenas F.J."/>
            <person name="Sabat G."/>
            <person name="Salamov A."/>
            <person name="Samejima M."/>
            <person name="Schmutz J."/>
            <person name="Slot J.C."/>
            <person name="St John F."/>
            <person name="Stenlid J."/>
            <person name="Sun H."/>
            <person name="Sun S."/>
            <person name="Syed K."/>
            <person name="Tsang A."/>
            <person name="Wiebenga A."/>
            <person name="Young D."/>
            <person name="Pisabarro A."/>
            <person name="Eastwood D.C."/>
            <person name="Martin F."/>
            <person name="Cullen D."/>
            <person name="Grigoriev I.V."/>
            <person name="Hibbett D.S."/>
        </authorList>
    </citation>
    <scope>NUCLEOTIDE SEQUENCE [LARGE SCALE GENOMIC DNA]</scope>
    <source>
        <strain evidence="1 2">ATCC 11539</strain>
    </source>
</reference>
<dbReference type="EMBL" id="KB469296">
    <property type="protein sequence ID" value="EPQ60923.1"/>
    <property type="molecule type" value="Genomic_DNA"/>
</dbReference>